<evidence type="ECO:0000313" key="1">
    <source>
        <dbReference type="EMBL" id="KAK7507922.1"/>
    </source>
</evidence>
<sequence>MTEVSPSMCAVYCRHSLGRAIFGGTVQGPHQKIRTHMHTVFLGVSDSVLGEKVMPVCIANLVSCAFACTEGLLVLALCTRASVCVEYVHSSTVFEAQCDYGDANDV</sequence>
<accession>A0ABD0M8P9</accession>
<evidence type="ECO:0000313" key="2">
    <source>
        <dbReference type="Proteomes" id="UP001519460"/>
    </source>
</evidence>
<name>A0ABD0M8P9_9CAEN</name>
<protein>
    <submittedName>
        <fullName evidence="1">Uncharacterized protein</fullName>
    </submittedName>
</protein>
<keyword evidence="2" id="KW-1185">Reference proteome</keyword>
<comment type="caution">
    <text evidence="1">The sequence shown here is derived from an EMBL/GenBank/DDBJ whole genome shotgun (WGS) entry which is preliminary data.</text>
</comment>
<dbReference type="AlphaFoldDB" id="A0ABD0M8P9"/>
<gene>
    <name evidence="1" type="ORF">BaRGS_00000887</name>
</gene>
<proteinExistence type="predicted"/>
<reference evidence="1 2" key="1">
    <citation type="journal article" date="2023" name="Sci. Data">
        <title>Genome assembly of the Korean intertidal mud-creeper Batillaria attramentaria.</title>
        <authorList>
            <person name="Patra A.K."/>
            <person name="Ho P.T."/>
            <person name="Jun S."/>
            <person name="Lee S.J."/>
            <person name="Kim Y."/>
            <person name="Won Y.J."/>
        </authorList>
    </citation>
    <scope>NUCLEOTIDE SEQUENCE [LARGE SCALE GENOMIC DNA]</scope>
    <source>
        <strain evidence="1">Wonlab-2016</strain>
    </source>
</reference>
<dbReference type="Proteomes" id="UP001519460">
    <property type="component" value="Unassembled WGS sequence"/>
</dbReference>
<dbReference type="EMBL" id="JACVVK020000003">
    <property type="protein sequence ID" value="KAK7507922.1"/>
    <property type="molecule type" value="Genomic_DNA"/>
</dbReference>
<organism evidence="1 2">
    <name type="scientific">Batillaria attramentaria</name>
    <dbReference type="NCBI Taxonomy" id="370345"/>
    <lineage>
        <taxon>Eukaryota</taxon>
        <taxon>Metazoa</taxon>
        <taxon>Spiralia</taxon>
        <taxon>Lophotrochozoa</taxon>
        <taxon>Mollusca</taxon>
        <taxon>Gastropoda</taxon>
        <taxon>Caenogastropoda</taxon>
        <taxon>Sorbeoconcha</taxon>
        <taxon>Cerithioidea</taxon>
        <taxon>Batillariidae</taxon>
        <taxon>Batillaria</taxon>
    </lineage>
</organism>